<evidence type="ECO:0000313" key="1">
    <source>
        <dbReference type="EMBL" id="MFD1363161.1"/>
    </source>
</evidence>
<name>A0ABW3ZXR2_9BACI</name>
<dbReference type="Proteomes" id="UP001597178">
    <property type="component" value="Unassembled WGS sequence"/>
</dbReference>
<protein>
    <submittedName>
        <fullName evidence="1">Uncharacterized protein</fullName>
    </submittedName>
</protein>
<keyword evidence="2" id="KW-1185">Reference proteome</keyword>
<reference evidence="2" key="1">
    <citation type="journal article" date="2019" name="Int. J. Syst. Evol. Microbiol.">
        <title>The Global Catalogue of Microorganisms (GCM) 10K type strain sequencing project: providing services to taxonomists for standard genome sequencing and annotation.</title>
        <authorList>
            <consortium name="The Broad Institute Genomics Platform"/>
            <consortium name="The Broad Institute Genome Sequencing Center for Infectious Disease"/>
            <person name="Wu L."/>
            <person name="Ma J."/>
        </authorList>
    </citation>
    <scope>NUCLEOTIDE SEQUENCE [LARGE SCALE GENOMIC DNA]</scope>
    <source>
        <strain evidence="2">CCUG 54822</strain>
    </source>
</reference>
<dbReference type="RefSeq" id="WP_382402405.1">
    <property type="nucleotide sequence ID" value="NZ_JBHTNH010000029.1"/>
</dbReference>
<accession>A0ABW3ZXR2</accession>
<sequence length="92" mass="10940">MRKTYEQLKIDRFVTRLINKGYTKCFVSFEDEAGHTKNLVYDNGELFLVNQQTKETFRPYSETLYHLLRRLNDKKYKILSTGATKMTEKGVH</sequence>
<proteinExistence type="predicted"/>
<evidence type="ECO:0000313" key="2">
    <source>
        <dbReference type="Proteomes" id="UP001597178"/>
    </source>
</evidence>
<comment type="caution">
    <text evidence="1">The sequence shown here is derived from an EMBL/GenBank/DDBJ whole genome shotgun (WGS) entry which is preliminary data.</text>
</comment>
<dbReference type="EMBL" id="JBHTNH010000029">
    <property type="protein sequence ID" value="MFD1363161.1"/>
    <property type="molecule type" value="Genomic_DNA"/>
</dbReference>
<organism evidence="1 2">
    <name type="scientific">Lentibacillus salinarum</name>
    <dbReference type="NCBI Taxonomy" id="446820"/>
    <lineage>
        <taxon>Bacteria</taxon>
        <taxon>Bacillati</taxon>
        <taxon>Bacillota</taxon>
        <taxon>Bacilli</taxon>
        <taxon>Bacillales</taxon>
        <taxon>Bacillaceae</taxon>
        <taxon>Lentibacillus</taxon>
    </lineage>
</organism>
<gene>
    <name evidence="1" type="ORF">ACFQ4A_16045</name>
</gene>